<organism evidence="1 2">
    <name type="scientific">Curvularia kusanoi</name>
    <name type="common">Cochliobolus kusanoi</name>
    <dbReference type="NCBI Taxonomy" id="90978"/>
    <lineage>
        <taxon>Eukaryota</taxon>
        <taxon>Fungi</taxon>
        <taxon>Dikarya</taxon>
        <taxon>Ascomycota</taxon>
        <taxon>Pezizomycotina</taxon>
        <taxon>Dothideomycetes</taxon>
        <taxon>Pleosporomycetidae</taxon>
        <taxon>Pleosporales</taxon>
        <taxon>Pleosporineae</taxon>
        <taxon>Pleosporaceae</taxon>
        <taxon>Curvularia</taxon>
    </lineage>
</organism>
<reference evidence="1" key="1">
    <citation type="submission" date="2019-04" db="EMBL/GenBank/DDBJ databases">
        <title>Sequencing of skin fungus with MAO and IRED activity.</title>
        <authorList>
            <person name="Marsaioli A.J."/>
            <person name="Bonatto J.M.C."/>
            <person name="Reis Junior O."/>
        </authorList>
    </citation>
    <scope>NUCLEOTIDE SEQUENCE</scope>
    <source>
        <strain evidence="1">30M1</strain>
    </source>
</reference>
<dbReference type="EMBL" id="SWKU01000015">
    <property type="protein sequence ID" value="KAF3000273.1"/>
    <property type="molecule type" value="Genomic_DNA"/>
</dbReference>
<name>A0A9P4TCW3_CURKU</name>
<proteinExistence type="predicted"/>
<protein>
    <submittedName>
        <fullName evidence="1">Uncharacterized protein</fullName>
    </submittedName>
</protein>
<comment type="caution">
    <text evidence="1">The sequence shown here is derived from an EMBL/GenBank/DDBJ whole genome shotgun (WGS) entry which is preliminary data.</text>
</comment>
<dbReference type="AlphaFoldDB" id="A0A9P4TCW3"/>
<keyword evidence="2" id="KW-1185">Reference proteome</keyword>
<dbReference type="OrthoDB" id="3799837at2759"/>
<accession>A0A9P4TCW3</accession>
<evidence type="ECO:0000313" key="2">
    <source>
        <dbReference type="Proteomes" id="UP000801428"/>
    </source>
</evidence>
<dbReference type="Proteomes" id="UP000801428">
    <property type="component" value="Unassembled WGS sequence"/>
</dbReference>
<gene>
    <name evidence="1" type="ORF">E8E13_008206</name>
</gene>
<sequence>MSGLPIEQINTMKNLKDMIISQLQAVYGRSYPIHSKFDVMYLKKQHKYHARAIVYDGSPRERIHRSRWSFLVDGEGCLNVLAALENLWTLVLEDAR</sequence>
<evidence type="ECO:0000313" key="1">
    <source>
        <dbReference type="EMBL" id="KAF3000273.1"/>
    </source>
</evidence>